<evidence type="ECO:0000313" key="3">
    <source>
        <dbReference type="Proteomes" id="UP000017836"/>
    </source>
</evidence>
<dbReference type="EMBL" id="KI397142">
    <property type="protein sequence ID" value="ERM96534.1"/>
    <property type="molecule type" value="Genomic_DNA"/>
</dbReference>
<keyword evidence="3" id="KW-1185">Reference proteome</keyword>
<dbReference type="Proteomes" id="UP000017836">
    <property type="component" value="Unassembled WGS sequence"/>
</dbReference>
<evidence type="ECO:0000313" key="2">
    <source>
        <dbReference type="EMBL" id="ERM96534.1"/>
    </source>
</evidence>
<dbReference type="AlphaFoldDB" id="W1NMM0"/>
<dbReference type="Gramene" id="ERM96534">
    <property type="protein sequence ID" value="ERM96534"/>
    <property type="gene ID" value="AMTR_s00001p00266950"/>
</dbReference>
<feature type="region of interest" description="Disordered" evidence="1">
    <location>
        <begin position="1"/>
        <end position="22"/>
    </location>
</feature>
<sequence length="219" mass="24592">MIRWLHNANAKKNARDQPPNLNSRPRVLAVSLELLTYCRIAHPSGHRRTLDGYPWSSKTLKLGFTILRQDKLGEMFSLVAHSIEPPLGAVMLMVVSLSSDPSPLVMGNNERGHIVQEGARVPRNIHTCICHAPFHIKGKEQWPMLIHDMLASQPVGVINLQLLNCANVKGKYCTSNAKAIYYLLVNSWFIVNLEPILIFTQMVPQTSSWKGLVKKKLSP</sequence>
<dbReference type="HOGENOM" id="CLU_1263083_0_0_1"/>
<proteinExistence type="predicted"/>
<organism evidence="2 3">
    <name type="scientific">Amborella trichopoda</name>
    <dbReference type="NCBI Taxonomy" id="13333"/>
    <lineage>
        <taxon>Eukaryota</taxon>
        <taxon>Viridiplantae</taxon>
        <taxon>Streptophyta</taxon>
        <taxon>Embryophyta</taxon>
        <taxon>Tracheophyta</taxon>
        <taxon>Spermatophyta</taxon>
        <taxon>Magnoliopsida</taxon>
        <taxon>Amborellales</taxon>
        <taxon>Amborellaceae</taxon>
        <taxon>Amborella</taxon>
    </lineage>
</organism>
<evidence type="ECO:0000256" key="1">
    <source>
        <dbReference type="SAM" id="MobiDB-lite"/>
    </source>
</evidence>
<gene>
    <name evidence="2" type="ORF">AMTR_s00001p00266950</name>
</gene>
<protein>
    <submittedName>
        <fullName evidence="2">Uncharacterized protein</fullName>
    </submittedName>
</protein>
<name>W1NMM0_AMBTC</name>
<reference evidence="3" key="1">
    <citation type="journal article" date="2013" name="Science">
        <title>The Amborella genome and the evolution of flowering plants.</title>
        <authorList>
            <consortium name="Amborella Genome Project"/>
        </authorList>
    </citation>
    <scope>NUCLEOTIDE SEQUENCE [LARGE SCALE GENOMIC DNA]</scope>
</reference>
<accession>W1NMM0</accession>